<dbReference type="Pfam" id="PF04404">
    <property type="entry name" value="ERF"/>
    <property type="match status" value="1"/>
</dbReference>
<accession>A0ABY5U9I6</accession>
<organism evidence="2 3">
    <name type="scientific">Laceyella sacchari</name>
    <name type="common">Thermoactinomyces thalpophilus</name>
    <dbReference type="NCBI Taxonomy" id="37482"/>
    <lineage>
        <taxon>Bacteria</taxon>
        <taxon>Bacillati</taxon>
        <taxon>Bacillota</taxon>
        <taxon>Bacilli</taxon>
        <taxon>Bacillales</taxon>
        <taxon>Thermoactinomycetaceae</taxon>
        <taxon>Laceyella</taxon>
    </lineage>
</organism>
<evidence type="ECO:0000313" key="2">
    <source>
        <dbReference type="EMBL" id="UWE05300.1"/>
    </source>
</evidence>
<geneLocation type="plasmid" evidence="2 3">
    <name>unnamed</name>
</geneLocation>
<sequence length="287" mass="31458">MQMSQSIAHIAGALSKFQGEVVSPTKTKTAIIPSKDPKKQGYKYKYADLGDIIDTIREPLKKHGLSYIQNPVRNDKGDLEGVYTMLLHESGEYMIFDPVPIRAGANATPQQVGSALTYARRYSLTLALGIAADEDDDAASATHGGNHGVDTNKKTNTKQQPRNNQPTAQKQGNGELNAYKELAEQNQKPQETRPVNQRGRFFAIATKRGLKEKSQKALVFGFTGKSSRSAVTDEEFKVIADFLDSATNEEIKRAIDDAVKAKTEQKQLDTSDPTDDEVMKLLGEGVA</sequence>
<gene>
    <name evidence="2" type="ORF">NYR52_16640</name>
</gene>
<reference evidence="2" key="1">
    <citation type="submission" date="2022-08" db="EMBL/GenBank/DDBJ databases">
        <title>The complete genome sequence of the thermophilic bacterium Laceyella sacchari FBKL4.010 reveals the basis for tetramethylpyrazine biosynthesis in Moutai-flavor Daqu.</title>
        <authorList>
            <person name="Li D."/>
            <person name="Huang W."/>
            <person name="Wang C."/>
            <person name="Qiu S."/>
        </authorList>
    </citation>
    <scope>NUCLEOTIDE SEQUENCE</scope>
    <source>
        <strain evidence="2">FBKL4.014</strain>
        <plasmid evidence="2">unnamed</plasmid>
    </source>
</reference>
<name>A0ABY5U9I6_LACSH</name>
<evidence type="ECO:0000313" key="3">
    <source>
        <dbReference type="Proteomes" id="UP001058650"/>
    </source>
</evidence>
<dbReference type="Proteomes" id="UP001058650">
    <property type="component" value="Plasmid unnamed"/>
</dbReference>
<dbReference type="InterPro" id="IPR007499">
    <property type="entry name" value="ERF_bacteria_virus"/>
</dbReference>
<keyword evidence="2" id="KW-0614">Plasmid</keyword>
<protein>
    <submittedName>
        <fullName evidence="2">ERF family protein</fullName>
    </submittedName>
</protein>
<keyword evidence="3" id="KW-1185">Reference proteome</keyword>
<feature type="compositionally biased region" description="Polar residues" evidence="1">
    <location>
        <begin position="157"/>
        <end position="172"/>
    </location>
</feature>
<dbReference type="EMBL" id="CP103867">
    <property type="protein sequence ID" value="UWE05300.1"/>
    <property type="molecule type" value="Genomic_DNA"/>
</dbReference>
<proteinExistence type="predicted"/>
<dbReference type="RefSeq" id="WP_259436794.1">
    <property type="nucleotide sequence ID" value="NZ_CP103867.1"/>
</dbReference>
<evidence type="ECO:0000256" key="1">
    <source>
        <dbReference type="SAM" id="MobiDB-lite"/>
    </source>
</evidence>
<feature type="region of interest" description="Disordered" evidence="1">
    <location>
        <begin position="138"/>
        <end position="172"/>
    </location>
</feature>